<keyword evidence="1" id="KW-0472">Membrane</keyword>
<dbReference type="EMBL" id="KL367522">
    <property type="protein sequence ID" value="KFD66636.1"/>
    <property type="molecule type" value="Genomic_DNA"/>
</dbReference>
<dbReference type="InterPro" id="IPR029164">
    <property type="entry name" value="PIG-Y"/>
</dbReference>
<feature type="transmembrane region" description="Helical" evidence="1">
    <location>
        <begin position="25"/>
        <end position="50"/>
    </location>
</feature>
<evidence type="ECO:0000256" key="1">
    <source>
        <dbReference type="SAM" id="Phobius"/>
    </source>
</evidence>
<accession>A0A085MFW4</accession>
<evidence type="ECO:0000313" key="3">
    <source>
        <dbReference type="EMBL" id="KFD66636.1"/>
    </source>
</evidence>
<proteinExistence type="predicted"/>
<sequence>MDVQAAESVQKAATMEPFPFAGGTLGYYTMLILLSIPVVWFFSIFGWLGLQLWPKDDAEELKTAADGVLIVRINQSCTVCEHVLLDEKE</sequence>
<dbReference type="Proteomes" id="UP000030758">
    <property type="component" value="Unassembled WGS sequence"/>
</dbReference>
<reference evidence="2 4" key="1">
    <citation type="journal article" date="2014" name="Nat. Genet.">
        <title>Genome and transcriptome of the porcine whipworm Trichuris suis.</title>
        <authorList>
            <person name="Jex A.R."/>
            <person name="Nejsum P."/>
            <person name="Schwarz E.M."/>
            <person name="Hu L."/>
            <person name="Young N.D."/>
            <person name="Hall R.S."/>
            <person name="Korhonen P.K."/>
            <person name="Liao S."/>
            <person name="Thamsborg S."/>
            <person name="Xia J."/>
            <person name="Xu P."/>
            <person name="Wang S."/>
            <person name="Scheerlinck J.P."/>
            <person name="Hofmann A."/>
            <person name="Sternberg P.W."/>
            <person name="Wang J."/>
            <person name="Gasser R.B."/>
        </authorList>
    </citation>
    <scope>NUCLEOTIDE SEQUENCE [LARGE SCALE GENOMIC DNA]</scope>
    <source>
        <strain evidence="3">DCEP-RM93F</strain>
        <strain evidence="2">DCEP-RM93M</strain>
    </source>
</reference>
<name>A0A085MFW4_9BILA</name>
<dbReference type="Proteomes" id="UP000030764">
    <property type="component" value="Unassembled WGS sequence"/>
</dbReference>
<keyword evidence="1" id="KW-1133">Transmembrane helix</keyword>
<evidence type="ECO:0000313" key="2">
    <source>
        <dbReference type="EMBL" id="KFD56110.1"/>
    </source>
</evidence>
<keyword evidence="4" id="KW-1185">Reference proteome</keyword>
<dbReference type="AlphaFoldDB" id="A0A085MFW4"/>
<dbReference type="EMBL" id="KL363195">
    <property type="protein sequence ID" value="KFD56110.1"/>
    <property type="molecule type" value="Genomic_DNA"/>
</dbReference>
<organism evidence="2 4">
    <name type="scientific">Trichuris suis</name>
    <name type="common">pig whipworm</name>
    <dbReference type="NCBI Taxonomy" id="68888"/>
    <lineage>
        <taxon>Eukaryota</taxon>
        <taxon>Metazoa</taxon>
        <taxon>Ecdysozoa</taxon>
        <taxon>Nematoda</taxon>
        <taxon>Enoplea</taxon>
        <taxon>Dorylaimia</taxon>
        <taxon>Trichinellida</taxon>
        <taxon>Trichuridae</taxon>
        <taxon>Trichuris</taxon>
    </lineage>
</organism>
<dbReference type="Pfam" id="PF15159">
    <property type="entry name" value="PIG-Y"/>
    <property type="match status" value="1"/>
</dbReference>
<protein>
    <submittedName>
        <fullName evidence="2">Uncharacterized protein</fullName>
    </submittedName>
</protein>
<evidence type="ECO:0000313" key="4">
    <source>
        <dbReference type="Proteomes" id="UP000030764"/>
    </source>
</evidence>
<gene>
    <name evidence="2" type="ORF">M513_02888</name>
    <name evidence="3" type="ORF">M514_02888</name>
</gene>
<keyword evidence="1" id="KW-0812">Transmembrane</keyword>